<name>B8E2C4_DICTD</name>
<keyword evidence="14" id="KW-1185">Reference proteome</keyword>
<evidence type="ECO:0000256" key="5">
    <source>
        <dbReference type="ARBA" id="ARBA00022576"/>
    </source>
</evidence>
<keyword evidence="8 11" id="KW-0663">Pyridoxal phosphate</keyword>
<evidence type="ECO:0000256" key="10">
    <source>
        <dbReference type="ARBA" id="ARBA00047481"/>
    </source>
</evidence>
<dbReference type="KEGG" id="dtu:Dtur_1122"/>
<dbReference type="InterPro" id="IPR005861">
    <property type="entry name" value="HisP_aminotrans"/>
</dbReference>
<comment type="subunit">
    <text evidence="4 11">Homodimer.</text>
</comment>
<organism evidence="13 14">
    <name type="scientific">Dictyoglomus turgidum (strain DSM 6724 / Z-1310)</name>
    <dbReference type="NCBI Taxonomy" id="515635"/>
    <lineage>
        <taxon>Bacteria</taxon>
        <taxon>Pseudomonadati</taxon>
        <taxon>Dictyoglomota</taxon>
        <taxon>Dictyoglomia</taxon>
        <taxon>Dictyoglomales</taxon>
        <taxon>Dictyoglomaceae</taxon>
        <taxon>Dictyoglomus</taxon>
    </lineage>
</organism>
<dbReference type="CDD" id="cd00609">
    <property type="entry name" value="AAT_like"/>
    <property type="match status" value="1"/>
</dbReference>
<dbReference type="HAMAP" id="MF_01023">
    <property type="entry name" value="HisC_aminotrans_2"/>
    <property type="match status" value="1"/>
</dbReference>
<evidence type="ECO:0000256" key="2">
    <source>
        <dbReference type="ARBA" id="ARBA00005011"/>
    </source>
</evidence>
<evidence type="ECO:0000256" key="4">
    <source>
        <dbReference type="ARBA" id="ARBA00011738"/>
    </source>
</evidence>
<dbReference type="OrthoDB" id="9809616at2"/>
<dbReference type="PROSITE" id="PS00599">
    <property type="entry name" value="AA_TRANSFER_CLASS_2"/>
    <property type="match status" value="1"/>
</dbReference>
<evidence type="ECO:0000256" key="6">
    <source>
        <dbReference type="ARBA" id="ARBA00022605"/>
    </source>
</evidence>
<evidence type="ECO:0000259" key="12">
    <source>
        <dbReference type="Pfam" id="PF00155"/>
    </source>
</evidence>
<gene>
    <name evidence="11" type="primary">hisC</name>
    <name evidence="13" type="ordered locus">Dtur_1122</name>
</gene>
<evidence type="ECO:0000256" key="1">
    <source>
        <dbReference type="ARBA" id="ARBA00001933"/>
    </source>
</evidence>
<dbReference type="Proteomes" id="UP000007719">
    <property type="component" value="Chromosome"/>
</dbReference>
<comment type="cofactor">
    <cofactor evidence="1 11">
        <name>pyridoxal 5'-phosphate</name>
        <dbReference type="ChEBI" id="CHEBI:597326"/>
    </cofactor>
</comment>
<dbReference type="EC" id="2.6.1.9" evidence="11"/>
<sequence>MNIEKLLKSNYVGYKANVPDLPIKLSRNENPYDIPKEIKEEILNELLNTPWNRYPDGQSLRLRNKLAEFLNLSAENILVGTGSGELIQLVFNGFLEEGDRVILPVPTFPLYEKLLQQRKIEIIKVFLNKEDFSLNFDLLKNYFQYNPKILVITNPNNPTGNFLLKKEDFEKIKDFPGIILIDEAYYEFSGLTFLSHTETFPNVIILRTFSKAFSGAGIRLGYLISNSKIVGYLNNFKLPYNVNVFTQIAGERLIEKWDLLKNRIEIIKRERDRVFEEMQRLKDIKVYPSETNFILFRSKKIYEILKKCEEEGIALRDFSKEPLLENCLRVSIGDRRENDIFIRVLKEVCI</sequence>
<keyword evidence="5 11" id="KW-0032">Aminotransferase</keyword>
<dbReference type="HOGENOM" id="CLU_017584_3_1_0"/>
<dbReference type="STRING" id="515635.Dtur_1122"/>
<dbReference type="InterPro" id="IPR001917">
    <property type="entry name" value="Aminotrans_II_pyridoxalP_BS"/>
</dbReference>
<dbReference type="PANTHER" id="PTHR42885">
    <property type="entry name" value="HISTIDINOL-PHOSPHATE AMINOTRANSFERASE-RELATED"/>
    <property type="match status" value="1"/>
</dbReference>
<dbReference type="InterPro" id="IPR015421">
    <property type="entry name" value="PyrdxlP-dep_Trfase_major"/>
</dbReference>
<evidence type="ECO:0000256" key="9">
    <source>
        <dbReference type="ARBA" id="ARBA00023102"/>
    </source>
</evidence>
<dbReference type="GO" id="GO:0030170">
    <property type="term" value="F:pyridoxal phosphate binding"/>
    <property type="evidence" value="ECO:0007669"/>
    <property type="project" value="InterPro"/>
</dbReference>
<proteinExistence type="inferred from homology"/>
<dbReference type="InterPro" id="IPR015422">
    <property type="entry name" value="PyrdxlP-dep_Trfase_small"/>
</dbReference>
<dbReference type="AlphaFoldDB" id="B8E2C4"/>
<keyword evidence="6 11" id="KW-0028">Amino-acid biosynthesis</keyword>
<dbReference type="InterPro" id="IPR015424">
    <property type="entry name" value="PyrdxlP-dep_Trfase"/>
</dbReference>
<evidence type="ECO:0000256" key="11">
    <source>
        <dbReference type="HAMAP-Rule" id="MF_01023"/>
    </source>
</evidence>
<dbReference type="EnsemblBacteria" id="ACK42401">
    <property type="protein sequence ID" value="ACK42401"/>
    <property type="gene ID" value="Dtur_1122"/>
</dbReference>
<evidence type="ECO:0000313" key="13">
    <source>
        <dbReference type="EMBL" id="ACK42401.1"/>
    </source>
</evidence>
<feature type="domain" description="Aminotransferase class I/classII large" evidence="12">
    <location>
        <begin position="23"/>
        <end position="344"/>
    </location>
</feature>
<evidence type="ECO:0000256" key="8">
    <source>
        <dbReference type="ARBA" id="ARBA00022898"/>
    </source>
</evidence>
<comment type="similarity">
    <text evidence="3 11">Belongs to the class-II pyridoxal-phosphate-dependent aminotransferase family. Histidinol-phosphate aminotransferase subfamily.</text>
</comment>
<dbReference type="Pfam" id="PF00155">
    <property type="entry name" value="Aminotran_1_2"/>
    <property type="match status" value="1"/>
</dbReference>
<reference evidence="14" key="1">
    <citation type="journal article" date="2016" name="Front. Microbiol.">
        <title>The complete genome sequence of hyperthermophile Dictyoglomus turgidum DSM 6724 reveals a specialized carbohydrate fermentor.</title>
        <authorList>
            <person name="Brumm P.J."/>
            <person name="Gowda K."/>
            <person name="Robb F.T."/>
            <person name="Mead D.A."/>
        </authorList>
    </citation>
    <scope>NUCLEOTIDE SEQUENCE [LARGE SCALE GENOMIC DNA]</scope>
    <source>
        <strain evidence="14">DSM 6724 / Z-1310</strain>
    </source>
</reference>
<dbReference type="SUPFAM" id="SSF53383">
    <property type="entry name" value="PLP-dependent transferases"/>
    <property type="match status" value="1"/>
</dbReference>
<dbReference type="eggNOG" id="COG0079">
    <property type="taxonomic scope" value="Bacteria"/>
</dbReference>
<comment type="catalytic activity">
    <reaction evidence="10 11">
        <text>L-histidinol phosphate + 2-oxoglutarate = 3-(imidazol-4-yl)-2-oxopropyl phosphate + L-glutamate</text>
        <dbReference type="Rhea" id="RHEA:23744"/>
        <dbReference type="ChEBI" id="CHEBI:16810"/>
        <dbReference type="ChEBI" id="CHEBI:29985"/>
        <dbReference type="ChEBI" id="CHEBI:57766"/>
        <dbReference type="ChEBI" id="CHEBI:57980"/>
        <dbReference type="EC" id="2.6.1.9"/>
    </reaction>
</comment>
<dbReference type="NCBIfam" id="TIGR01141">
    <property type="entry name" value="hisC"/>
    <property type="match status" value="1"/>
</dbReference>
<keyword evidence="7 11" id="KW-0808">Transferase</keyword>
<dbReference type="GO" id="GO:0004400">
    <property type="term" value="F:histidinol-phosphate transaminase activity"/>
    <property type="evidence" value="ECO:0007669"/>
    <property type="project" value="UniProtKB-UniRule"/>
</dbReference>
<dbReference type="InterPro" id="IPR004839">
    <property type="entry name" value="Aminotransferase_I/II_large"/>
</dbReference>
<dbReference type="PANTHER" id="PTHR42885:SF2">
    <property type="entry name" value="HISTIDINOL-PHOSPHATE AMINOTRANSFERASE"/>
    <property type="match status" value="1"/>
</dbReference>
<evidence type="ECO:0000256" key="7">
    <source>
        <dbReference type="ARBA" id="ARBA00022679"/>
    </source>
</evidence>
<dbReference type="UniPathway" id="UPA00031">
    <property type="reaction ID" value="UER00012"/>
</dbReference>
<feature type="modified residue" description="N6-(pyridoxal phosphate)lysine" evidence="11">
    <location>
        <position position="211"/>
    </location>
</feature>
<dbReference type="InParanoid" id="B8E2C4"/>
<evidence type="ECO:0000313" key="14">
    <source>
        <dbReference type="Proteomes" id="UP000007719"/>
    </source>
</evidence>
<accession>B8E2C4</accession>
<comment type="pathway">
    <text evidence="2 11">Amino-acid biosynthesis; L-histidine biosynthesis; L-histidine from 5-phospho-alpha-D-ribose 1-diphosphate: step 7/9.</text>
</comment>
<dbReference type="EMBL" id="CP001251">
    <property type="protein sequence ID" value="ACK42401.1"/>
    <property type="molecule type" value="Genomic_DNA"/>
</dbReference>
<dbReference type="Gene3D" id="3.40.640.10">
    <property type="entry name" value="Type I PLP-dependent aspartate aminotransferase-like (Major domain)"/>
    <property type="match status" value="1"/>
</dbReference>
<dbReference type="FunCoup" id="B8E2C4">
    <property type="interactions" value="332"/>
</dbReference>
<protein>
    <recommendedName>
        <fullName evidence="11">Histidinol-phosphate aminotransferase</fullName>
        <ecNumber evidence="11">2.6.1.9</ecNumber>
    </recommendedName>
    <alternativeName>
        <fullName evidence="11">Imidazole acetol-phosphate transaminase</fullName>
    </alternativeName>
</protein>
<keyword evidence="9 11" id="KW-0368">Histidine biosynthesis</keyword>
<dbReference type="Gene3D" id="3.90.1150.10">
    <property type="entry name" value="Aspartate Aminotransferase, domain 1"/>
    <property type="match status" value="1"/>
</dbReference>
<dbReference type="GO" id="GO:0000105">
    <property type="term" value="P:L-histidine biosynthetic process"/>
    <property type="evidence" value="ECO:0007669"/>
    <property type="project" value="UniProtKB-UniRule"/>
</dbReference>
<dbReference type="PATRIC" id="fig|515635.4.peg.1159"/>
<evidence type="ECO:0000256" key="3">
    <source>
        <dbReference type="ARBA" id="ARBA00007970"/>
    </source>
</evidence>